<name>A0A6P3RQ56_PTEVA</name>
<evidence type="ECO:0000313" key="2">
    <source>
        <dbReference type="RefSeq" id="XP_011384938.2"/>
    </source>
</evidence>
<gene>
    <name evidence="2" type="primary">LOC105310458</name>
</gene>
<keyword evidence="1" id="KW-1185">Reference proteome</keyword>
<proteinExistence type="predicted"/>
<dbReference type="KEGG" id="pvp:105310458"/>
<protein>
    <submittedName>
        <fullName evidence="2">Uncharacterized protein LOC105310458 isoform X1</fullName>
    </submittedName>
</protein>
<sequence>MYSWAGGALLKEESAFFSLAGSTWQPLEALSCHPCPFSMGSGPWGWGCPGWRVGLAAVADVLFLADTPDNRGAAVAVHHTAARVSMATAAAQGLRGGLHPDPRHAKGRAISLPMDLDAHISLLLSSGATCVAAAQRNASNYKAATRAFPRVIPTANQWDYKNIIEKLQVGVRHPSW</sequence>
<dbReference type="RefSeq" id="XP_011384938.2">
    <property type="nucleotide sequence ID" value="XM_011386636.2"/>
</dbReference>
<organism evidence="1 2">
    <name type="scientific">Pteropus vampyrus</name>
    <name type="common">Large flying fox</name>
    <dbReference type="NCBI Taxonomy" id="132908"/>
    <lineage>
        <taxon>Eukaryota</taxon>
        <taxon>Metazoa</taxon>
        <taxon>Chordata</taxon>
        <taxon>Craniata</taxon>
        <taxon>Vertebrata</taxon>
        <taxon>Euteleostomi</taxon>
        <taxon>Mammalia</taxon>
        <taxon>Eutheria</taxon>
        <taxon>Laurasiatheria</taxon>
        <taxon>Chiroptera</taxon>
        <taxon>Yinpterochiroptera</taxon>
        <taxon>Pteropodoidea</taxon>
        <taxon>Pteropodidae</taxon>
        <taxon>Pteropodinae</taxon>
        <taxon>Pteropus</taxon>
    </lineage>
</organism>
<accession>A0A6P3RQ56</accession>
<evidence type="ECO:0000313" key="1">
    <source>
        <dbReference type="Proteomes" id="UP000515202"/>
    </source>
</evidence>
<dbReference type="GeneID" id="105310458"/>
<dbReference type="AlphaFoldDB" id="A0A6P3RQ56"/>
<reference evidence="2" key="1">
    <citation type="submission" date="2025-08" db="UniProtKB">
        <authorList>
            <consortium name="RefSeq"/>
        </authorList>
    </citation>
    <scope>IDENTIFICATION</scope>
    <source>
        <tissue evidence="2">Kidney</tissue>
    </source>
</reference>
<dbReference type="Proteomes" id="UP000515202">
    <property type="component" value="Unplaced"/>
</dbReference>